<sequence>MSEGCIFCRIVEGIEPASVVCQDDLAVAFVDLRQFHPGHVLVIPRQHVPDVRGLDAATGSAVMAMVSRVTQAVSEAFPNQGISLWHSIGEAAFQEVPHLHIHVHPRLAGDDFLRVYPRAPDTPSKAVRDEYAEMVRSRLKLSGQQI</sequence>
<protein>
    <submittedName>
        <fullName evidence="5">HIT family protein</fullName>
    </submittedName>
</protein>
<evidence type="ECO:0000313" key="5">
    <source>
        <dbReference type="EMBL" id="QSX79394.1"/>
    </source>
</evidence>
<dbReference type="Pfam" id="PF01230">
    <property type="entry name" value="HIT"/>
    <property type="match status" value="1"/>
</dbReference>
<dbReference type="InterPro" id="IPR036265">
    <property type="entry name" value="HIT-like_sf"/>
</dbReference>
<dbReference type="GO" id="GO:0009117">
    <property type="term" value="P:nucleotide metabolic process"/>
    <property type="evidence" value="ECO:0007669"/>
    <property type="project" value="TreeGrafter"/>
</dbReference>
<dbReference type="InterPro" id="IPR011146">
    <property type="entry name" value="HIT-like"/>
</dbReference>
<gene>
    <name evidence="5" type="ORF">I8J32_005900</name>
</gene>
<dbReference type="AlphaFoldDB" id="A0A974Y152"/>
<feature type="short sequence motif" description="Histidine triad motif" evidence="2 3">
    <location>
        <begin position="98"/>
        <end position="102"/>
    </location>
</feature>
<dbReference type="Proteomes" id="UP000639274">
    <property type="component" value="Chromosome"/>
</dbReference>
<dbReference type="EMBL" id="CP071518">
    <property type="protein sequence ID" value="QSX79394.1"/>
    <property type="molecule type" value="Genomic_DNA"/>
</dbReference>
<evidence type="ECO:0000256" key="1">
    <source>
        <dbReference type="PIRSR" id="PIRSR601310-1"/>
    </source>
</evidence>
<feature type="domain" description="HIT" evidence="4">
    <location>
        <begin position="6"/>
        <end position="113"/>
    </location>
</feature>
<dbReference type="PRINTS" id="PR00332">
    <property type="entry name" value="HISTRIAD"/>
</dbReference>
<keyword evidence="6" id="KW-1185">Reference proteome</keyword>
<evidence type="ECO:0000256" key="2">
    <source>
        <dbReference type="PIRSR" id="PIRSR601310-3"/>
    </source>
</evidence>
<dbReference type="RefSeq" id="WP_200616225.1">
    <property type="nucleotide sequence ID" value="NZ_CP071518.1"/>
</dbReference>
<feature type="active site" description="Tele-AMP-histidine intermediate" evidence="1">
    <location>
        <position position="100"/>
    </location>
</feature>
<reference evidence="5 6" key="1">
    <citation type="submission" date="2021-03" db="EMBL/GenBank/DDBJ databases">
        <title>Lysobacter sp. nov. isolated from soil of gangwondo yeongwol, south Korea.</title>
        <authorList>
            <person name="Kim K.R."/>
            <person name="Kim K.H."/>
            <person name="Jeon C.O."/>
        </authorList>
    </citation>
    <scope>NUCLEOTIDE SEQUENCE [LARGE SCALE GENOMIC DNA]</scope>
    <source>
        <strain evidence="5 6">R19</strain>
    </source>
</reference>
<evidence type="ECO:0000313" key="6">
    <source>
        <dbReference type="Proteomes" id="UP000639274"/>
    </source>
</evidence>
<dbReference type="PROSITE" id="PS51084">
    <property type="entry name" value="HIT_2"/>
    <property type="match status" value="1"/>
</dbReference>
<dbReference type="PANTHER" id="PTHR46648">
    <property type="entry name" value="HIT FAMILY PROTEIN 1"/>
    <property type="match status" value="1"/>
</dbReference>
<proteinExistence type="predicted"/>
<dbReference type="InterPro" id="IPR001310">
    <property type="entry name" value="Histidine_triad_HIT"/>
</dbReference>
<dbReference type="KEGG" id="lsf:I8J32_005900"/>
<evidence type="ECO:0000259" key="4">
    <source>
        <dbReference type="PROSITE" id="PS51084"/>
    </source>
</evidence>
<evidence type="ECO:0000256" key="3">
    <source>
        <dbReference type="PROSITE-ProRule" id="PRU00464"/>
    </source>
</evidence>
<dbReference type="Gene3D" id="3.30.428.10">
    <property type="entry name" value="HIT-like"/>
    <property type="match status" value="1"/>
</dbReference>
<dbReference type="GO" id="GO:0003824">
    <property type="term" value="F:catalytic activity"/>
    <property type="evidence" value="ECO:0007669"/>
    <property type="project" value="InterPro"/>
</dbReference>
<accession>A0A974Y152</accession>
<dbReference type="SUPFAM" id="SSF54197">
    <property type="entry name" value="HIT-like"/>
    <property type="match status" value="1"/>
</dbReference>
<organism evidence="5 6">
    <name type="scientific">Agrilutibacter solisilvae</name>
    <dbReference type="NCBI Taxonomy" id="2763317"/>
    <lineage>
        <taxon>Bacteria</taxon>
        <taxon>Pseudomonadati</taxon>
        <taxon>Pseudomonadota</taxon>
        <taxon>Gammaproteobacteria</taxon>
        <taxon>Lysobacterales</taxon>
        <taxon>Lysobacteraceae</taxon>
        <taxon>Agrilutibacter</taxon>
    </lineage>
</organism>
<name>A0A974Y152_9GAMM</name>
<dbReference type="PANTHER" id="PTHR46648:SF1">
    <property type="entry name" value="ADENOSINE 5'-MONOPHOSPHORAMIDASE HNT1"/>
    <property type="match status" value="1"/>
</dbReference>